<evidence type="ECO:0000313" key="1">
    <source>
        <dbReference type="EMBL" id="KAK4661595.1"/>
    </source>
</evidence>
<dbReference type="GeneID" id="87935934"/>
<dbReference type="RefSeq" id="XP_062761561.1">
    <property type="nucleotide sequence ID" value="XM_062915591.1"/>
</dbReference>
<dbReference type="Proteomes" id="UP001326199">
    <property type="component" value="Unassembled WGS sequence"/>
</dbReference>
<proteinExistence type="predicted"/>
<reference evidence="1 2" key="1">
    <citation type="journal article" date="2023" name="bioRxiv">
        <title>High-quality genome assemblies of four members of thePodospora anserinaspecies complex.</title>
        <authorList>
            <person name="Ament-Velasquez S.L."/>
            <person name="Vogan A.A."/>
            <person name="Wallerman O."/>
            <person name="Hartmann F."/>
            <person name="Gautier V."/>
            <person name="Silar P."/>
            <person name="Giraud T."/>
            <person name="Johannesson H."/>
        </authorList>
    </citation>
    <scope>NUCLEOTIDE SEQUENCE [LARGE SCALE GENOMIC DNA]</scope>
    <source>
        <strain evidence="1 2">CBS 411.78</strain>
    </source>
</reference>
<dbReference type="EMBL" id="JAFFHB010000009">
    <property type="protein sequence ID" value="KAK4661595.1"/>
    <property type="molecule type" value="Genomic_DNA"/>
</dbReference>
<accession>A0ABR0H0P7</accession>
<evidence type="ECO:0000313" key="2">
    <source>
        <dbReference type="Proteomes" id="UP001326199"/>
    </source>
</evidence>
<name>A0ABR0H0P7_9PEZI</name>
<sequence>MNASFPPRPSCAVASLQFDVMALTPPPALGLCRTRASSEPGVRPHGTNPGVFCWSQVADSDANSVEAEPAIADDTSSQSSTTALSCRKPADVINQEGIGGGGWKVMREYAEPCLGTSGTS</sequence>
<protein>
    <submittedName>
        <fullName evidence="1">Uncharacterized protein</fullName>
    </submittedName>
</protein>
<keyword evidence="2" id="KW-1185">Reference proteome</keyword>
<gene>
    <name evidence="1" type="ORF">QC763_705910</name>
</gene>
<comment type="caution">
    <text evidence="1">The sequence shown here is derived from an EMBL/GenBank/DDBJ whole genome shotgun (WGS) entry which is preliminary data.</text>
</comment>
<organism evidence="1 2">
    <name type="scientific">Podospora pseudopauciseta</name>
    <dbReference type="NCBI Taxonomy" id="2093780"/>
    <lineage>
        <taxon>Eukaryota</taxon>
        <taxon>Fungi</taxon>
        <taxon>Dikarya</taxon>
        <taxon>Ascomycota</taxon>
        <taxon>Pezizomycotina</taxon>
        <taxon>Sordariomycetes</taxon>
        <taxon>Sordariomycetidae</taxon>
        <taxon>Sordariales</taxon>
        <taxon>Podosporaceae</taxon>
        <taxon>Podospora</taxon>
    </lineage>
</organism>